<feature type="transmembrane region" description="Helical" evidence="8">
    <location>
        <begin position="223"/>
        <end position="243"/>
    </location>
</feature>
<keyword evidence="10" id="KW-1185">Reference proteome</keyword>
<evidence type="ECO:0000313" key="10">
    <source>
        <dbReference type="Proteomes" id="UP001150062"/>
    </source>
</evidence>
<dbReference type="Proteomes" id="UP001150062">
    <property type="component" value="Unassembled WGS sequence"/>
</dbReference>
<name>A0ABQ8XJP9_9EUKA</name>
<evidence type="ECO:0000256" key="8">
    <source>
        <dbReference type="SAM" id="Phobius"/>
    </source>
</evidence>
<dbReference type="EMBL" id="JAOAOG010000287">
    <property type="protein sequence ID" value="KAJ6232840.1"/>
    <property type="molecule type" value="Genomic_DNA"/>
</dbReference>
<gene>
    <name evidence="9" type="ORF">M0813_04366</name>
</gene>
<dbReference type="PANTHER" id="PTHR10778:SF4">
    <property type="entry name" value="NUCLEOTIDE SUGAR TRANSPORTER SLC35B4"/>
    <property type="match status" value="1"/>
</dbReference>
<feature type="transmembrane region" description="Helical" evidence="8">
    <location>
        <begin position="97"/>
        <end position="116"/>
    </location>
</feature>
<protein>
    <submittedName>
        <fullName evidence="9">Udp-xylose and udp-n-acetylglucosamine transporter</fullName>
    </submittedName>
</protein>
<feature type="transmembrane region" description="Helical" evidence="8">
    <location>
        <begin position="71"/>
        <end position="91"/>
    </location>
</feature>
<evidence type="ECO:0000256" key="7">
    <source>
        <dbReference type="SAM" id="MobiDB-lite"/>
    </source>
</evidence>
<dbReference type="SUPFAM" id="SSF103481">
    <property type="entry name" value="Multidrug resistance efflux transporter EmrE"/>
    <property type="match status" value="1"/>
</dbReference>
<comment type="subcellular location">
    <subcellularLocation>
        <location evidence="1">Endomembrane system</location>
        <topology evidence="1">Multi-pass membrane protein</topology>
    </subcellularLocation>
</comment>
<evidence type="ECO:0000256" key="6">
    <source>
        <dbReference type="ARBA" id="ARBA00023136"/>
    </source>
</evidence>
<dbReference type="Pfam" id="PF08449">
    <property type="entry name" value="UAA"/>
    <property type="match status" value="2"/>
</dbReference>
<feature type="transmembrane region" description="Helical" evidence="8">
    <location>
        <begin position="34"/>
        <end position="51"/>
    </location>
</feature>
<keyword evidence="6 8" id="KW-0472">Membrane</keyword>
<evidence type="ECO:0000256" key="4">
    <source>
        <dbReference type="ARBA" id="ARBA00022692"/>
    </source>
</evidence>
<comment type="caution">
    <text evidence="9">The sequence shown here is derived from an EMBL/GenBank/DDBJ whole genome shotgun (WGS) entry which is preliminary data.</text>
</comment>
<dbReference type="PANTHER" id="PTHR10778">
    <property type="entry name" value="SOLUTE CARRIER FAMILY 35 MEMBER B"/>
    <property type="match status" value="1"/>
</dbReference>
<proteinExistence type="predicted"/>
<keyword evidence="5 8" id="KW-1133">Transmembrane helix</keyword>
<keyword evidence="2" id="KW-0813">Transport</keyword>
<reference evidence="9" key="1">
    <citation type="submission" date="2022-08" db="EMBL/GenBank/DDBJ databases">
        <title>Novel sulfate-reducing endosymbionts in the free-living metamonad Anaeramoeba.</title>
        <authorList>
            <person name="Jerlstrom-Hultqvist J."/>
            <person name="Cepicka I."/>
            <person name="Gallot-Lavallee L."/>
            <person name="Salas-Leiva D."/>
            <person name="Curtis B.A."/>
            <person name="Zahonova K."/>
            <person name="Pipaliya S."/>
            <person name="Dacks J."/>
            <person name="Roger A.J."/>
        </authorList>
    </citation>
    <scope>NUCLEOTIDE SEQUENCE</scope>
    <source>
        <strain evidence="9">Schooner1</strain>
    </source>
</reference>
<evidence type="ECO:0000256" key="1">
    <source>
        <dbReference type="ARBA" id="ARBA00004127"/>
    </source>
</evidence>
<feature type="transmembrane region" description="Helical" evidence="8">
    <location>
        <begin position="123"/>
        <end position="144"/>
    </location>
</feature>
<keyword evidence="4 8" id="KW-0812">Transmembrane</keyword>
<evidence type="ECO:0000256" key="5">
    <source>
        <dbReference type="ARBA" id="ARBA00022989"/>
    </source>
</evidence>
<dbReference type="InterPro" id="IPR037185">
    <property type="entry name" value="EmrE-like"/>
</dbReference>
<feature type="transmembrane region" description="Helical" evidence="8">
    <location>
        <begin position="310"/>
        <end position="333"/>
    </location>
</feature>
<sequence length="426" mass="49510">MKLKDPKVSILFIIVGCCLNNILLEYKLKQEKGSGNLITFFHFLFITMLRLPNTIKRNLKGKKRKLQIKHYLPLVASYFLISILSNIAYSFDIPYPFHLLFRSISLIINTFLNYLIRKRKQNIKTIFSVICVSVGIFIATYSTYSSQILINKENNIYDQKSQNNQDMNYCNQIYSNSNTNSNSNSDSNSDSDSDSYLSQKSSNFVCHLKKLINSFKPKSGSNFIIGITLLLFSIVISNLLGLYQDWLNESYRSNWKENLFWNHFLSLPFFFFFKNDIIKQSIQYSNSKPIGVSFLNQILHQIKMPTQIPILWLFLFINGLTQYICIIGVYSLVTATNSLMVTFVITLRKFISLVISIFLFKNNFNLAHWIAAFLVFGGTIFFNLGKKKSKVTSEQLNENKKEKEANINNKMKPNRKMRKEFKTSKK</sequence>
<dbReference type="InterPro" id="IPR013657">
    <property type="entry name" value="SCL35B1-4/HUT1"/>
</dbReference>
<accession>A0ABQ8XJP9</accession>
<feature type="region of interest" description="Disordered" evidence="7">
    <location>
        <begin position="393"/>
        <end position="426"/>
    </location>
</feature>
<evidence type="ECO:0000313" key="9">
    <source>
        <dbReference type="EMBL" id="KAJ6232840.1"/>
    </source>
</evidence>
<organism evidence="9 10">
    <name type="scientific">Anaeramoeba flamelloides</name>
    <dbReference type="NCBI Taxonomy" id="1746091"/>
    <lineage>
        <taxon>Eukaryota</taxon>
        <taxon>Metamonada</taxon>
        <taxon>Anaeramoebidae</taxon>
        <taxon>Anaeramoeba</taxon>
    </lineage>
</organism>
<evidence type="ECO:0000256" key="3">
    <source>
        <dbReference type="ARBA" id="ARBA00022597"/>
    </source>
</evidence>
<feature type="transmembrane region" description="Helical" evidence="8">
    <location>
        <begin position="366"/>
        <end position="385"/>
    </location>
</feature>
<evidence type="ECO:0000256" key="2">
    <source>
        <dbReference type="ARBA" id="ARBA00022448"/>
    </source>
</evidence>
<keyword evidence="3" id="KW-0762">Sugar transport</keyword>